<dbReference type="RefSeq" id="WP_146383267.1">
    <property type="nucleotide sequence ID" value="NZ_VOEJ01000010.1"/>
</dbReference>
<sequence>MKHFYKNRGVWLLVALFLMQIGVAHAQTQPIINSTLHGVVLDSKTKEPLPGAVVKIEGTTHAVATDVNGKFSFITGQKFPYNLIITYTGYKKQELVVNGSPVTILLAEDINQLNDVVVVGYGTKTRKDLISSVSTVKADEVKKTPVASFDAQLQGKASGVQINSNTGVPGDGVFVRVRGTTSINATNDPLYIVDGVFLNNTSLQTISTGGRSTSPLADISPNDIENIEVLKDASATAIYGSRGANGVVIVTTKRGNYNAKPRVNFNVSQGWAWQPKDKLWKLTTGEQHAEIVNEFYRNSFADATAAGNAAGMNTYRNVPFRAANDNPTGTPAPRGLPSEQKTYDRLGEIFRTALLQNYDLSLDGGSKDTKYYIGAGYTKQQADIKPIDFSRANFKVNLDQRVSDHVQIGTSNSISRSYRNQARAGDGPAGGLLQSALHTPTYLPENNADGTPARYAGFDNLQVLLNNYDVNTVSLRYIGNVFASVDIVKGLKFRTSWSVDYNNYNESEYWNDKTQLGASPTNGLGTSAITQNTAWINEQTLTYQKTFAQKHNFDVVVGNTLQSNTTSLTSAQGSGFPNNAYTDISSASTRTANQTWSRYNLSSFFSRVSYNYASKYYLELSARADGSSKFGKNNQWGYFPSIGGSWRVKEESFLRDNKTISDLKLRASYGITGNQGGIGPYAARGLWTGGAGYPDNVAGGDKAGTAPQQLANDNLKWESTAQANIGFDLGLLNNRLNFAVDFYQKKTKDVLLQLPVPYLTGYSTYYSNAGKINNKGFEVSISSTNFKTADFSWLTNFNISGNTNKIETLPVPINQYSRDWIRMQQGYSMYSFWMYKQQYVDPQTGNAVFEDVNGDGAITVADRQILGSALPKFYGGLSNTFTYKNFDLNIFFTFQQGNKVLNLNRFFGEGGGTRDANRVIFASQLNRWQKPGDVTDVPRLTAYGNNYTLEQNSRFLEDGSFIRLKNLTLGYTLPKAITQKAGIQSVRFYAVGTNLLLFTKYTGPDPETNVGGGQSVQGIDLGTPPQPRSVQLGVNVTL</sequence>
<keyword evidence="7 8" id="KW-0998">Cell outer membrane</keyword>
<dbReference type="InterPro" id="IPR023996">
    <property type="entry name" value="TonB-dep_OMP_SusC/RagA"/>
</dbReference>
<evidence type="ECO:0000259" key="11">
    <source>
        <dbReference type="Pfam" id="PF00593"/>
    </source>
</evidence>
<evidence type="ECO:0000313" key="13">
    <source>
        <dbReference type="EMBL" id="TWR24725.1"/>
    </source>
</evidence>
<dbReference type="Pfam" id="PF07715">
    <property type="entry name" value="Plug"/>
    <property type="match status" value="1"/>
</dbReference>
<evidence type="ECO:0000256" key="8">
    <source>
        <dbReference type="PROSITE-ProRule" id="PRU01360"/>
    </source>
</evidence>
<dbReference type="SUPFAM" id="SSF49464">
    <property type="entry name" value="Carboxypeptidase regulatory domain-like"/>
    <property type="match status" value="1"/>
</dbReference>
<keyword evidence="2 8" id="KW-0813">Transport</keyword>
<dbReference type="PROSITE" id="PS52016">
    <property type="entry name" value="TONB_DEPENDENT_REC_3"/>
    <property type="match status" value="1"/>
</dbReference>
<evidence type="ECO:0000256" key="1">
    <source>
        <dbReference type="ARBA" id="ARBA00004571"/>
    </source>
</evidence>
<reference evidence="13 14" key="1">
    <citation type="submission" date="2019-07" db="EMBL/GenBank/DDBJ databases">
        <authorList>
            <person name="Kim J."/>
        </authorList>
    </citation>
    <scope>NUCLEOTIDE SEQUENCE [LARGE SCALE GENOMIC DNA]</scope>
    <source>
        <strain evidence="14">dk17</strain>
    </source>
</reference>
<dbReference type="InterPro" id="IPR008969">
    <property type="entry name" value="CarboxyPept-like_regulatory"/>
</dbReference>
<dbReference type="Gene3D" id="2.170.130.10">
    <property type="entry name" value="TonB-dependent receptor, plug domain"/>
    <property type="match status" value="1"/>
</dbReference>
<protein>
    <submittedName>
        <fullName evidence="13">TonB-dependent receptor</fullName>
    </submittedName>
</protein>
<feature type="signal peptide" evidence="10">
    <location>
        <begin position="1"/>
        <end position="26"/>
    </location>
</feature>
<dbReference type="NCBIfam" id="TIGR04056">
    <property type="entry name" value="OMP_RagA_SusC"/>
    <property type="match status" value="1"/>
</dbReference>
<dbReference type="EMBL" id="VOEJ01000010">
    <property type="protein sequence ID" value="TWR24725.1"/>
    <property type="molecule type" value="Genomic_DNA"/>
</dbReference>
<dbReference type="InterPro" id="IPR039426">
    <property type="entry name" value="TonB-dep_rcpt-like"/>
</dbReference>
<dbReference type="Gene3D" id="2.40.170.20">
    <property type="entry name" value="TonB-dependent receptor, beta-barrel domain"/>
    <property type="match status" value="1"/>
</dbReference>
<keyword evidence="13" id="KW-0675">Receptor</keyword>
<keyword evidence="10" id="KW-0732">Signal</keyword>
<evidence type="ECO:0000256" key="5">
    <source>
        <dbReference type="ARBA" id="ARBA00023077"/>
    </source>
</evidence>
<evidence type="ECO:0000256" key="10">
    <source>
        <dbReference type="SAM" id="SignalP"/>
    </source>
</evidence>
<dbReference type="Proteomes" id="UP000320042">
    <property type="component" value="Unassembled WGS sequence"/>
</dbReference>
<dbReference type="InterPro" id="IPR037066">
    <property type="entry name" value="Plug_dom_sf"/>
</dbReference>
<comment type="subcellular location">
    <subcellularLocation>
        <location evidence="1 8">Cell outer membrane</location>
        <topology evidence="1 8">Multi-pass membrane protein</topology>
    </subcellularLocation>
</comment>
<dbReference type="InterPro" id="IPR036942">
    <property type="entry name" value="Beta-barrel_TonB_sf"/>
</dbReference>
<dbReference type="InterPro" id="IPR012910">
    <property type="entry name" value="Plug_dom"/>
</dbReference>
<proteinExistence type="inferred from homology"/>
<dbReference type="InterPro" id="IPR023997">
    <property type="entry name" value="TonB-dep_OMP_SusC/RagA_CS"/>
</dbReference>
<dbReference type="Pfam" id="PF13715">
    <property type="entry name" value="CarbopepD_reg_2"/>
    <property type="match status" value="1"/>
</dbReference>
<evidence type="ECO:0000256" key="7">
    <source>
        <dbReference type="ARBA" id="ARBA00023237"/>
    </source>
</evidence>
<dbReference type="OrthoDB" id="9768177at2"/>
<evidence type="ECO:0000259" key="12">
    <source>
        <dbReference type="Pfam" id="PF07715"/>
    </source>
</evidence>
<dbReference type="AlphaFoldDB" id="A0A563TZC7"/>
<keyword evidence="3 8" id="KW-1134">Transmembrane beta strand</keyword>
<dbReference type="GO" id="GO:0009279">
    <property type="term" value="C:cell outer membrane"/>
    <property type="evidence" value="ECO:0007669"/>
    <property type="project" value="UniProtKB-SubCell"/>
</dbReference>
<keyword evidence="5 9" id="KW-0798">TonB box</keyword>
<evidence type="ECO:0000256" key="4">
    <source>
        <dbReference type="ARBA" id="ARBA00022692"/>
    </source>
</evidence>
<accession>A0A563TZC7</accession>
<comment type="similarity">
    <text evidence="8 9">Belongs to the TonB-dependent receptor family.</text>
</comment>
<keyword evidence="6 8" id="KW-0472">Membrane</keyword>
<dbReference type="InterPro" id="IPR000531">
    <property type="entry name" value="Beta-barrel_TonB"/>
</dbReference>
<evidence type="ECO:0000256" key="2">
    <source>
        <dbReference type="ARBA" id="ARBA00022448"/>
    </source>
</evidence>
<feature type="chain" id="PRO_5021999139" evidence="10">
    <location>
        <begin position="27"/>
        <end position="1038"/>
    </location>
</feature>
<dbReference type="NCBIfam" id="TIGR04057">
    <property type="entry name" value="SusC_RagA_signa"/>
    <property type="match status" value="1"/>
</dbReference>
<evidence type="ECO:0000256" key="9">
    <source>
        <dbReference type="RuleBase" id="RU003357"/>
    </source>
</evidence>
<dbReference type="Gene3D" id="2.60.40.1120">
    <property type="entry name" value="Carboxypeptidase-like, regulatory domain"/>
    <property type="match status" value="1"/>
</dbReference>
<dbReference type="Pfam" id="PF00593">
    <property type="entry name" value="TonB_dep_Rec_b-barrel"/>
    <property type="match status" value="1"/>
</dbReference>
<evidence type="ECO:0000313" key="14">
    <source>
        <dbReference type="Proteomes" id="UP000320042"/>
    </source>
</evidence>
<keyword evidence="4 8" id="KW-0812">Transmembrane</keyword>
<evidence type="ECO:0000256" key="6">
    <source>
        <dbReference type="ARBA" id="ARBA00023136"/>
    </source>
</evidence>
<feature type="domain" description="TonB-dependent receptor plug" evidence="12">
    <location>
        <begin position="127"/>
        <end position="247"/>
    </location>
</feature>
<evidence type="ECO:0000256" key="3">
    <source>
        <dbReference type="ARBA" id="ARBA00022452"/>
    </source>
</evidence>
<name>A0A563TZC7_9SPHI</name>
<comment type="caution">
    <text evidence="13">The sequence shown here is derived from an EMBL/GenBank/DDBJ whole genome shotgun (WGS) entry which is preliminary data.</text>
</comment>
<feature type="domain" description="TonB-dependent receptor-like beta-barrel" evidence="11">
    <location>
        <begin position="416"/>
        <end position="990"/>
    </location>
</feature>
<gene>
    <name evidence="13" type="ORF">FPZ43_17660</name>
</gene>
<dbReference type="SUPFAM" id="SSF56935">
    <property type="entry name" value="Porins"/>
    <property type="match status" value="1"/>
</dbReference>
<organism evidence="13 14">
    <name type="scientific">Mucilaginibacter pallidiroseus</name>
    <dbReference type="NCBI Taxonomy" id="2599295"/>
    <lineage>
        <taxon>Bacteria</taxon>
        <taxon>Pseudomonadati</taxon>
        <taxon>Bacteroidota</taxon>
        <taxon>Sphingobacteriia</taxon>
        <taxon>Sphingobacteriales</taxon>
        <taxon>Sphingobacteriaceae</taxon>
        <taxon>Mucilaginibacter</taxon>
    </lineage>
</organism>
<keyword evidence="14" id="KW-1185">Reference proteome</keyword>